<keyword evidence="1" id="KW-0472">Membrane</keyword>
<feature type="transmembrane region" description="Helical" evidence="1">
    <location>
        <begin position="12"/>
        <end position="33"/>
    </location>
</feature>
<dbReference type="AlphaFoldDB" id="F4PSY8"/>
<dbReference type="KEGG" id="dfa:DFA_00642"/>
<keyword evidence="3" id="KW-1185">Reference proteome</keyword>
<dbReference type="STRING" id="1054147.F4PSY8"/>
<keyword evidence="1" id="KW-0812">Transmembrane</keyword>
<gene>
    <name evidence="2" type="ORF">DFA_00642</name>
</gene>
<name>F4PSY8_CACFS</name>
<dbReference type="InterPro" id="IPR056573">
    <property type="entry name" value="Lectin_L-type_dom"/>
</dbReference>
<accession>F4PSY8</accession>
<dbReference type="InterPro" id="IPR051136">
    <property type="entry name" value="Intracellular_Lectin-GPT"/>
</dbReference>
<dbReference type="PANTHER" id="PTHR12223">
    <property type="entry name" value="VESICULAR MANNOSE-BINDING LECTIN"/>
    <property type="match status" value="1"/>
</dbReference>
<dbReference type="Pfam" id="PF18483">
    <property type="entry name" value="Lectin_L-type_dom"/>
    <property type="match status" value="1"/>
</dbReference>
<protein>
    <recommendedName>
        <fullName evidence="4">Legume lectin domain-containing protein</fullName>
    </recommendedName>
</protein>
<dbReference type="RefSeq" id="XP_004358627.1">
    <property type="nucleotide sequence ID" value="XM_004358570.1"/>
</dbReference>
<evidence type="ECO:0000313" key="2">
    <source>
        <dbReference type="EMBL" id="EGG20777.1"/>
    </source>
</evidence>
<keyword evidence="1" id="KW-1133">Transmembrane helix</keyword>
<evidence type="ECO:0008006" key="4">
    <source>
        <dbReference type="Google" id="ProtNLM"/>
    </source>
</evidence>
<dbReference type="InterPro" id="IPR013320">
    <property type="entry name" value="ConA-like_dom_sf"/>
</dbReference>
<reference evidence="3" key="1">
    <citation type="journal article" date="2011" name="Genome Res.">
        <title>Phylogeny-wide analysis of social amoeba genomes highlights ancient origins for complex intercellular communication.</title>
        <authorList>
            <person name="Heidel A.J."/>
            <person name="Lawal H.M."/>
            <person name="Felder M."/>
            <person name="Schilde C."/>
            <person name="Helps N.R."/>
            <person name="Tunggal B."/>
            <person name="Rivero F."/>
            <person name="John U."/>
            <person name="Schleicher M."/>
            <person name="Eichinger L."/>
            <person name="Platzer M."/>
            <person name="Noegel A.A."/>
            <person name="Schaap P."/>
            <person name="Gloeckner G."/>
        </authorList>
    </citation>
    <scope>NUCLEOTIDE SEQUENCE [LARGE SCALE GENOMIC DNA]</scope>
    <source>
        <strain evidence="3">SH3</strain>
    </source>
</reference>
<evidence type="ECO:0000256" key="1">
    <source>
        <dbReference type="SAM" id="Phobius"/>
    </source>
</evidence>
<dbReference type="EMBL" id="GL883010">
    <property type="protein sequence ID" value="EGG20777.1"/>
    <property type="molecule type" value="Genomic_DNA"/>
</dbReference>
<dbReference type="CDD" id="cd01951">
    <property type="entry name" value="lectin_L-type"/>
    <property type="match status" value="1"/>
</dbReference>
<dbReference type="Gene3D" id="2.60.120.200">
    <property type="match status" value="1"/>
</dbReference>
<dbReference type="Proteomes" id="UP000007797">
    <property type="component" value="Unassembled WGS sequence"/>
</dbReference>
<proteinExistence type="predicted"/>
<dbReference type="OMA" id="YTRNAIF"/>
<dbReference type="SUPFAM" id="SSF49899">
    <property type="entry name" value="Concanavalin A-like lectins/glucanases"/>
    <property type="match status" value="1"/>
</dbReference>
<dbReference type="OrthoDB" id="409136at2759"/>
<dbReference type="GeneID" id="14873946"/>
<dbReference type="PANTHER" id="PTHR12223:SF19">
    <property type="entry name" value="LEGUME LECTIN DOMAIN-CONTAINING PROTEIN"/>
    <property type="match status" value="1"/>
</dbReference>
<sequence length="263" mass="29211">MEKDNQRLNQAFFAVLCNIYTRNAIFSYLPLFVLTTKSVNMISAHFETVDEAKEVKMRSVRGRYDTVPSFRLTSQEQLQTGTIWSKKKIRVLSGFTATFRFQVTPVNGASGDGLAFVIQNAPNGNRTYHKSDGSSMGYAGIPNSVAIEFDTYEYGGDPNNNHISIQTKGKQPNDWRHQYSIGWGTPSTRIDNGAIHESIITYDTKSHPQPTITVSMNGEIIINNLKYDLGSIGLDNGTAFIGFSAATGYSAQFHRVLSCEILN</sequence>
<evidence type="ECO:0000313" key="3">
    <source>
        <dbReference type="Proteomes" id="UP000007797"/>
    </source>
</evidence>
<organism evidence="2 3">
    <name type="scientific">Cavenderia fasciculata</name>
    <name type="common">Slime mold</name>
    <name type="synonym">Dictyostelium fasciculatum</name>
    <dbReference type="NCBI Taxonomy" id="261658"/>
    <lineage>
        <taxon>Eukaryota</taxon>
        <taxon>Amoebozoa</taxon>
        <taxon>Evosea</taxon>
        <taxon>Eumycetozoa</taxon>
        <taxon>Dictyostelia</taxon>
        <taxon>Acytosteliales</taxon>
        <taxon>Cavenderiaceae</taxon>
        <taxon>Cavenderia</taxon>
    </lineage>
</organism>